<evidence type="ECO:0000313" key="3">
    <source>
        <dbReference type="Proteomes" id="UP000199592"/>
    </source>
</evidence>
<dbReference type="STRING" id="1073328.SAMN05216294_2731"/>
<proteinExistence type="predicted"/>
<feature type="chain" id="PRO_5011713596" description="Outer membrane protein beta-barrel domain-containing protein" evidence="1">
    <location>
        <begin position="21"/>
        <end position="299"/>
    </location>
</feature>
<dbReference type="AlphaFoldDB" id="A0A1H2T179"/>
<keyword evidence="1" id="KW-0732">Signal</keyword>
<reference evidence="3" key="1">
    <citation type="submission" date="2016-10" db="EMBL/GenBank/DDBJ databases">
        <authorList>
            <person name="Varghese N."/>
            <person name="Submissions S."/>
        </authorList>
    </citation>
    <scope>NUCLEOTIDE SEQUENCE [LARGE SCALE GENOMIC DNA]</scope>
    <source>
        <strain evidence="3">DSM 25030</strain>
    </source>
</reference>
<dbReference type="RefSeq" id="WP_090297345.1">
    <property type="nucleotide sequence ID" value="NZ_FNKI01000002.1"/>
</dbReference>
<accession>A0A1H2T179</accession>
<evidence type="ECO:0008006" key="4">
    <source>
        <dbReference type="Google" id="ProtNLM"/>
    </source>
</evidence>
<dbReference type="OrthoDB" id="871919at2"/>
<name>A0A1H2T179_9FLAO</name>
<evidence type="ECO:0000313" key="2">
    <source>
        <dbReference type="EMBL" id="SDW37455.1"/>
    </source>
</evidence>
<protein>
    <recommendedName>
        <fullName evidence="4">Outer membrane protein beta-barrel domain-containing protein</fullName>
    </recommendedName>
</protein>
<keyword evidence="3" id="KW-1185">Reference proteome</keyword>
<dbReference type="Proteomes" id="UP000199592">
    <property type="component" value="Unassembled WGS sequence"/>
</dbReference>
<organism evidence="2 3">
    <name type="scientific">Flagellimonas zhangzhouensis</name>
    <dbReference type="NCBI Taxonomy" id="1073328"/>
    <lineage>
        <taxon>Bacteria</taxon>
        <taxon>Pseudomonadati</taxon>
        <taxon>Bacteroidota</taxon>
        <taxon>Flavobacteriia</taxon>
        <taxon>Flavobacteriales</taxon>
        <taxon>Flavobacteriaceae</taxon>
        <taxon>Flagellimonas</taxon>
    </lineage>
</organism>
<dbReference type="EMBL" id="FNMY01000001">
    <property type="protein sequence ID" value="SDW37455.1"/>
    <property type="molecule type" value="Genomic_DNA"/>
</dbReference>
<gene>
    <name evidence="2" type="ORF">SAMN04487892_1370</name>
</gene>
<sequence>MKRFLLIGLLLVTTSIIAQKTEKDKSDPEDSYLLLDVSFMNDAVFMGRRDSIAAPYLLPSIGYYDKSGFFGDATVSYLRSSGDQRVDLVYLTSGYLFESDPWSGGISATAYFYNEESYNVQSEVVADITGLLSYDFKLLELSLYVSSYFNKNSSPDLFLGAILDRSFYALNQHLIIAPRVSVYAGSQYFYEAYYSTSRFGNRKSSGSGQGNGQGGTTDSGTEVTSVQISEAAEFNVLNIELSLPFQYHFDQFIVSFTPSWAFPQTSATLTTETETFKEELENTFYWSVGLSYWFNTKKN</sequence>
<evidence type="ECO:0000256" key="1">
    <source>
        <dbReference type="SAM" id="SignalP"/>
    </source>
</evidence>
<feature type="signal peptide" evidence="1">
    <location>
        <begin position="1"/>
        <end position="20"/>
    </location>
</feature>